<dbReference type="Gene3D" id="3.30.70.2650">
    <property type="match status" value="1"/>
</dbReference>
<dbReference type="Gene3D" id="1.10.10.10">
    <property type="entry name" value="Winged helix-like DNA-binding domain superfamily/Winged helix DNA-binding domain"/>
    <property type="match status" value="1"/>
</dbReference>
<protein>
    <submittedName>
        <fullName evidence="4">PaaX family transcriptional regulator</fullName>
    </submittedName>
</protein>
<dbReference type="Pfam" id="PF20803">
    <property type="entry name" value="PaaX_M"/>
    <property type="match status" value="1"/>
</dbReference>
<sequence>MTVTQTPRSGTEVYRTRKSRSSVVTFLGAVVRPLGGWTPIAGAVELLAQCGLDDPSVRTAIHRLKRKDWLASQSRDGVRGYALTEAASATLAAGDEVIWHPRTPPDLADGWCIVNFSVPEAKRALRHQLRSHLAARGFGNIGTAVWIAPARMRAAAASAITDLGLESFATIFTGDYHGPQDLTALVYESWDLAAVEADYRVFAGEYAAVADDVERAAPSGAEAFAQYLRVIDDWRRLPFRDPGLPREVLAADWPGPAAARVLERLVSVLEAPALAHAAAYWPRT</sequence>
<accession>A0A4P6EPN6</accession>
<evidence type="ECO:0000259" key="3">
    <source>
        <dbReference type="Pfam" id="PF20803"/>
    </source>
</evidence>
<dbReference type="PIRSF" id="PIRSF020623">
    <property type="entry name" value="PaaX"/>
    <property type="match status" value="1"/>
</dbReference>
<dbReference type="Gene3D" id="1.20.58.1460">
    <property type="match status" value="1"/>
</dbReference>
<keyword evidence="5" id="KW-1185">Reference proteome</keyword>
<dbReference type="Proteomes" id="UP000291758">
    <property type="component" value="Chromosome"/>
</dbReference>
<dbReference type="KEGG" id="xyl:ET495_15640"/>
<dbReference type="OrthoDB" id="2270427at2"/>
<reference evidence="4 5" key="1">
    <citation type="submission" date="2019-01" db="EMBL/GenBank/DDBJ databases">
        <title>Genome sequencing of strain 2JSPR-7.</title>
        <authorList>
            <person name="Heo J."/>
            <person name="Kim S.-J."/>
            <person name="Kim J.-S."/>
            <person name="Hong S.-B."/>
            <person name="Kwon S.-W."/>
        </authorList>
    </citation>
    <scope>NUCLEOTIDE SEQUENCE [LARGE SCALE GENOMIC DNA]</scope>
    <source>
        <strain evidence="4 5">2JSPR-7</strain>
    </source>
</reference>
<evidence type="ECO:0000313" key="4">
    <source>
        <dbReference type="EMBL" id="QAY64405.1"/>
    </source>
</evidence>
<dbReference type="EMBL" id="CP035495">
    <property type="protein sequence ID" value="QAY64405.1"/>
    <property type="molecule type" value="Genomic_DNA"/>
</dbReference>
<feature type="domain" description="Transcriptional repressor PaaX-like N-terminal" evidence="1">
    <location>
        <begin position="19"/>
        <end position="86"/>
    </location>
</feature>
<dbReference type="InterPro" id="IPR036388">
    <property type="entry name" value="WH-like_DNA-bd_sf"/>
</dbReference>
<evidence type="ECO:0000259" key="1">
    <source>
        <dbReference type="Pfam" id="PF07848"/>
    </source>
</evidence>
<dbReference type="InterPro" id="IPR013225">
    <property type="entry name" value="PaaX_C"/>
</dbReference>
<evidence type="ECO:0000313" key="5">
    <source>
        <dbReference type="Proteomes" id="UP000291758"/>
    </source>
</evidence>
<feature type="domain" description="Transcriptional repressor PaaX-like central Cas2-like" evidence="3">
    <location>
        <begin position="108"/>
        <end position="185"/>
    </location>
</feature>
<dbReference type="GO" id="GO:0006351">
    <property type="term" value="P:DNA-templated transcription"/>
    <property type="evidence" value="ECO:0007669"/>
    <property type="project" value="InterPro"/>
</dbReference>
<dbReference type="RefSeq" id="WP_129205555.1">
    <property type="nucleotide sequence ID" value="NZ_CP035495.1"/>
</dbReference>
<dbReference type="InterPro" id="IPR012906">
    <property type="entry name" value="PaaX-like_N"/>
</dbReference>
<dbReference type="InterPro" id="IPR011965">
    <property type="entry name" value="PaaX_trns_reg"/>
</dbReference>
<dbReference type="InterPro" id="IPR048846">
    <property type="entry name" value="PaaX-like_central"/>
</dbReference>
<proteinExistence type="predicted"/>
<dbReference type="PANTHER" id="PTHR30319">
    <property type="entry name" value="PHENYLACETIC ACID REGULATOR-RELATED TRANSCRIPTIONAL REPRESSOR"/>
    <property type="match status" value="1"/>
</dbReference>
<evidence type="ECO:0000259" key="2">
    <source>
        <dbReference type="Pfam" id="PF08223"/>
    </source>
</evidence>
<dbReference type="Pfam" id="PF07848">
    <property type="entry name" value="PaaX"/>
    <property type="match status" value="1"/>
</dbReference>
<dbReference type="AlphaFoldDB" id="A0A4P6EPN6"/>
<feature type="domain" description="Transcriptional repressor PaaX-like C-terminal" evidence="2">
    <location>
        <begin position="190"/>
        <end position="278"/>
    </location>
</feature>
<gene>
    <name evidence="4" type="ORF">ET495_15640</name>
</gene>
<organism evidence="4 5">
    <name type="scientific">Xylanimonas allomyrinae</name>
    <dbReference type="NCBI Taxonomy" id="2509459"/>
    <lineage>
        <taxon>Bacteria</taxon>
        <taxon>Bacillati</taxon>
        <taxon>Actinomycetota</taxon>
        <taxon>Actinomycetes</taxon>
        <taxon>Micrococcales</taxon>
        <taxon>Promicromonosporaceae</taxon>
        <taxon>Xylanimonas</taxon>
    </lineage>
</organism>
<dbReference type="Pfam" id="PF08223">
    <property type="entry name" value="PaaX_C"/>
    <property type="match status" value="1"/>
</dbReference>
<dbReference type="PANTHER" id="PTHR30319:SF1">
    <property type="entry name" value="TRANSCRIPTIONAL REPRESSOR PAAX"/>
    <property type="match status" value="1"/>
</dbReference>
<name>A0A4P6EPN6_9MICO</name>